<dbReference type="PANTHER" id="PTHR39327:SF1">
    <property type="entry name" value="BLR5470 PROTEIN"/>
    <property type="match status" value="1"/>
</dbReference>
<dbReference type="InterPro" id="IPR010319">
    <property type="entry name" value="Transglutaminase-like_Cys_pept"/>
</dbReference>
<dbReference type="Proteomes" id="UP001217500">
    <property type="component" value="Chromosome"/>
</dbReference>
<reference evidence="1" key="1">
    <citation type="submission" date="2023-01" db="EMBL/GenBank/DDBJ databases">
        <title>The genome sequence of Kordiimonadaceae bacterium 6D33.</title>
        <authorList>
            <person name="Liu Y."/>
        </authorList>
    </citation>
    <scope>NUCLEOTIDE SEQUENCE</scope>
    <source>
        <strain evidence="1">6D33</strain>
    </source>
</reference>
<dbReference type="PANTHER" id="PTHR39327">
    <property type="match status" value="1"/>
</dbReference>
<protein>
    <submittedName>
        <fullName evidence="1">Transglutaminase-like cysteine peptidase</fullName>
    </submittedName>
</protein>
<dbReference type="RefSeq" id="WP_289503984.1">
    <property type="nucleotide sequence ID" value="NZ_CP116805.1"/>
</dbReference>
<gene>
    <name evidence="1" type="ORF">PH603_00640</name>
</gene>
<dbReference type="KEGG" id="gso:PH603_00640"/>
<dbReference type="Gene3D" id="3.10.620.30">
    <property type="match status" value="1"/>
</dbReference>
<proteinExistence type="predicted"/>
<dbReference type="EMBL" id="CP116805">
    <property type="protein sequence ID" value="WCL54265.1"/>
    <property type="molecule type" value="Genomic_DNA"/>
</dbReference>
<dbReference type="Pfam" id="PF06035">
    <property type="entry name" value="Peptidase_C93"/>
    <property type="match status" value="1"/>
</dbReference>
<accession>A0AAE9XSK2</accession>
<evidence type="ECO:0000313" key="2">
    <source>
        <dbReference type="Proteomes" id="UP001217500"/>
    </source>
</evidence>
<sequence>MASLIQSIVFCIWLAPPPDAGMALPVPASAPVSRPVAAQSAPVKATAPTQAPAPAKAVPGLFGSTEIASKDLSAFTKWSDMWRRTAADRNEIGRADAAAAVQGAQDAEACGRDKRLVCGRESWEKLVAEAQQRSPAEKLKAVNDYMNRTPYIIDPENWGVPDYWATPREFFLKDGDCEDYAISKYVTLKRLGIDPAAMRLVIVQDENLRIAHAVLAVTLGSDVFILDNQVDAVLPQQKILHYRPVYSINETGWWLHQRRRARS</sequence>
<keyword evidence="2" id="KW-1185">Reference proteome</keyword>
<dbReference type="AlphaFoldDB" id="A0AAE9XSK2"/>
<name>A0AAE9XSK2_9PROT</name>
<organism evidence="1 2">
    <name type="scientific">Gimibacter soli</name>
    <dbReference type="NCBI Taxonomy" id="3024400"/>
    <lineage>
        <taxon>Bacteria</taxon>
        <taxon>Pseudomonadati</taxon>
        <taxon>Pseudomonadota</taxon>
        <taxon>Alphaproteobacteria</taxon>
        <taxon>Kordiimonadales</taxon>
        <taxon>Temperatibacteraceae</taxon>
        <taxon>Gimibacter</taxon>
    </lineage>
</organism>
<evidence type="ECO:0000313" key="1">
    <source>
        <dbReference type="EMBL" id="WCL54265.1"/>
    </source>
</evidence>